<dbReference type="AlphaFoldDB" id="A0A0B7BF82"/>
<evidence type="ECO:0000256" key="1">
    <source>
        <dbReference type="SAM" id="MobiDB-lite"/>
    </source>
</evidence>
<feature type="region of interest" description="Disordered" evidence="1">
    <location>
        <begin position="65"/>
        <end position="97"/>
    </location>
</feature>
<accession>A0A0B7BF82</accession>
<gene>
    <name evidence="2" type="primary">ORF185757</name>
</gene>
<organism evidence="2">
    <name type="scientific">Arion vulgaris</name>
    <dbReference type="NCBI Taxonomy" id="1028688"/>
    <lineage>
        <taxon>Eukaryota</taxon>
        <taxon>Metazoa</taxon>
        <taxon>Spiralia</taxon>
        <taxon>Lophotrochozoa</taxon>
        <taxon>Mollusca</taxon>
        <taxon>Gastropoda</taxon>
        <taxon>Heterobranchia</taxon>
        <taxon>Euthyneura</taxon>
        <taxon>Panpulmonata</taxon>
        <taxon>Eupulmonata</taxon>
        <taxon>Stylommatophora</taxon>
        <taxon>Helicina</taxon>
        <taxon>Arionoidea</taxon>
        <taxon>Arionidae</taxon>
        <taxon>Arion</taxon>
    </lineage>
</organism>
<reference evidence="2" key="1">
    <citation type="submission" date="2014-12" db="EMBL/GenBank/DDBJ databases">
        <title>Insight into the proteome of Arion vulgaris.</title>
        <authorList>
            <person name="Aradska J."/>
            <person name="Bulat T."/>
            <person name="Smidak R."/>
            <person name="Sarate P."/>
            <person name="Gangsoo J."/>
            <person name="Sialana F."/>
            <person name="Bilban M."/>
            <person name="Lubec G."/>
        </authorList>
    </citation>
    <scope>NUCLEOTIDE SEQUENCE</scope>
    <source>
        <tissue evidence="2">Skin</tissue>
    </source>
</reference>
<name>A0A0B7BF82_9EUPU</name>
<dbReference type="EMBL" id="HACG01045089">
    <property type="protein sequence ID" value="CEK91954.1"/>
    <property type="molecule type" value="Transcribed_RNA"/>
</dbReference>
<sequence>MKHYKGINKIDHEDLKKTILKGNTSEVGEGKPVLQGALIKKKQTFMQKSVKLPYQTHSLRLIQSMRTKKSLHPTGSSKETEERPSSTPRQSMLLMQT</sequence>
<evidence type="ECO:0000313" key="2">
    <source>
        <dbReference type="EMBL" id="CEK91954.1"/>
    </source>
</evidence>
<proteinExistence type="predicted"/>
<protein>
    <submittedName>
        <fullName evidence="2">Uncharacterized protein</fullName>
    </submittedName>
</protein>
<feature type="compositionally biased region" description="Polar residues" evidence="1">
    <location>
        <begin position="85"/>
        <end position="97"/>
    </location>
</feature>